<name>A0A7U3UZ45_9ACTN</name>
<reference evidence="2 3" key="4">
    <citation type="journal article" date="2020" name="Sci. Rep.">
        <title>beta-carboline chemical signals induce reveromycin production through a LuxR family regulator in Streptomyces sp. SN-593.</title>
        <authorList>
            <person name="Panthee S."/>
            <person name="Kito N."/>
            <person name="Hayashi T."/>
            <person name="Shimizu T."/>
            <person name="Ishikawa J."/>
            <person name="Hamamoto H."/>
            <person name="Osada H."/>
            <person name="Takahashi S."/>
        </authorList>
    </citation>
    <scope>NUCLEOTIDE SEQUENCE [LARGE SCALE GENOMIC DNA]</scope>
    <source>
        <strain evidence="2 3">SN-593</strain>
    </source>
</reference>
<reference evidence="2 3" key="2">
    <citation type="journal article" date="2011" name="J. Antibiot.">
        <title>Furaquinocins I and J: novel polyketide isoprenoid hybrid compounds from Streptomyces reveromyceticus SN-593.</title>
        <authorList>
            <person name="Panthee S."/>
            <person name="Takahashi S."/>
            <person name="Takagi H."/>
            <person name="Nogawa T."/>
            <person name="Oowada E."/>
            <person name="Uramoto M."/>
            <person name="Osada H."/>
        </authorList>
    </citation>
    <scope>NUCLEOTIDE SEQUENCE [LARGE SCALE GENOMIC DNA]</scope>
    <source>
        <strain evidence="2 3">SN-593</strain>
    </source>
</reference>
<reference evidence="2 3" key="3">
    <citation type="journal article" date="2011" name="Nat. Chem. Biol.">
        <title>Reveromycin A biosynthesis uses RevG and RevJ for stereospecific spiroacetal formation.</title>
        <authorList>
            <person name="Takahashi S."/>
            <person name="Toyoda A."/>
            <person name="Sekiyama Y."/>
            <person name="Takagi H."/>
            <person name="Nogawa T."/>
            <person name="Uramoto M."/>
            <person name="Suzuki R."/>
            <person name="Koshino H."/>
            <person name="Kumano T."/>
            <person name="Panthee S."/>
            <person name="Dairi T."/>
            <person name="Ishikawa J."/>
            <person name="Ikeda H."/>
            <person name="Sakaki Y."/>
            <person name="Osada H."/>
        </authorList>
    </citation>
    <scope>NUCLEOTIDE SEQUENCE [LARGE SCALE GENOMIC DNA]</scope>
    <source>
        <strain evidence="2 3">SN-593</strain>
    </source>
</reference>
<gene>
    <name evidence="2" type="ORF">RVR_8839</name>
</gene>
<protein>
    <submittedName>
        <fullName evidence="2">Putative acyl-CoA transferase</fullName>
    </submittedName>
</protein>
<evidence type="ECO:0000313" key="3">
    <source>
        <dbReference type="Proteomes" id="UP000595703"/>
    </source>
</evidence>
<organism evidence="2 3">
    <name type="scientific">Actinacidiphila reveromycinica</name>
    <dbReference type="NCBI Taxonomy" id="659352"/>
    <lineage>
        <taxon>Bacteria</taxon>
        <taxon>Bacillati</taxon>
        <taxon>Actinomycetota</taxon>
        <taxon>Actinomycetes</taxon>
        <taxon>Kitasatosporales</taxon>
        <taxon>Streptomycetaceae</taxon>
        <taxon>Actinacidiphila</taxon>
    </lineage>
</organism>
<proteinExistence type="predicted"/>
<keyword evidence="1 2" id="KW-0808">Transferase</keyword>
<dbReference type="SUPFAM" id="SSF89796">
    <property type="entry name" value="CoA-transferase family III (CaiB/BaiF)"/>
    <property type="match status" value="1"/>
</dbReference>
<dbReference type="Gene3D" id="3.40.50.10540">
    <property type="entry name" value="Crotonobetainyl-coa:carnitine coa-transferase, domain 1"/>
    <property type="match status" value="1"/>
</dbReference>
<sequence length="389" mass="41137">MNGPLDGIVVVDLTRALSGPYATMLLADLGADVIKVESPAGDSARGTGPFPSDDEDHHYGGYFQSVNRNKRSVVVDLRSPEGTAAVRRLAADADVLVENFRAGVMDRMSLSYESLRCDNPRLVYGALRGFGDPRTGTSPHVDRPAFDVVAQAMGGLMGITGPPYQPTKVGAGIGDVFPATLLAVGVLAALTDRARTGHGRFVDVAMYDAIVSLCERTVYQHSYTGAVPTGEGNDHPLLCPFGLYRTADGWVTVAAPRDHQWQALCTALGRPDLAEDPRYATNNARVAVRDKVRAVIEEWTTQRTSAQVVAAVAADVPCGPVNTAADLYADPHLRAREMLVDIEHPGSARTVTVAGQPIKFAGSGAAVHHRAPLLGEHTAEILGPGTSAG</sequence>
<dbReference type="Proteomes" id="UP000595703">
    <property type="component" value="Chromosome"/>
</dbReference>
<dbReference type="Gene3D" id="3.30.1540.10">
    <property type="entry name" value="formyl-coa transferase, domain 3"/>
    <property type="match status" value="1"/>
</dbReference>
<dbReference type="PANTHER" id="PTHR48207">
    <property type="entry name" value="SUCCINATE--HYDROXYMETHYLGLUTARATE COA-TRANSFERASE"/>
    <property type="match status" value="1"/>
</dbReference>
<evidence type="ECO:0000256" key="1">
    <source>
        <dbReference type="ARBA" id="ARBA00022679"/>
    </source>
</evidence>
<dbReference type="KEGG" id="arev:RVR_8839"/>
<dbReference type="EMBL" id="AP018365">
    <property type="protein sequence ID" value="BBB01423.1"/>
    <property type="molecule type" value="Genomic_DNA"/>
</dbReference>
<accession>A0A7U3UZ45</accession>
<dbReference type="PANTHER" id="PTHR48207:SF3">
    <property type="entry name" value="SUCCINATE--HYDROXYMETHYLGLUTARATE COA-TRANSFERASE"/>
    <property type="match status" value="1"/>
</dbReference>
<dbReference type="RefSeq" id="WP_202237319.1">
    <property type="nucleotide sequence ID" value="NZ_AP018365.1"/>
</dbReference>
<dbReference type="InterPro" id="IPR003673">
    <property type="entry name" value="CoA-Trfase_fam_III"/>
</dbReference>
<dbReference type="AlphaFoldDB" id="A0A7U3UZ45"/>
<evidence type="ECO:0000313" key="2">
    <source>
        <dbReference type="EMBL" id="BBB01423.1"/>
    </source>
</evidence>
<reference evidence="2 3" key="1">
    <citation type="journal article" date="2010" name="J. Bacteriol.">
        <title>Biochemical characterization of a novel indole prenyltransferase from Streptomyces sp. SN-593.</title>
        <authorList>
            <person name="Takahashi S."/>
            <person name="Takagi H."/>
            <person name="Toyoda A."/>
            <person name="Uramoto M."/>
            <person name="Nogawa T."/>
            <person name="Ueki M."/>
            <person name="Sakaki Y."/>
            <person name="Osada H."/>
        </authorList>
    </citation>
    <scope>NUCLEOTIDE SEQUENCE [LARGE SCALE GENOMIC DNA]</scope>
    <source>
        <strain evidence="2 3">SN-593</strain>
    </source>
</reference>
<dbReference type="InterPro" id="IPR023606">
    <property type="entry name" value="CoA-Trfase_III_dom_1_sf"/>
</dbReference>
<dbReference type="Pfam" id="PF02515">
    <property type="entry name" value="CoA_transf_3"/>
    <property type="match status" value="1"/>
</dbReference>
<dbReference type="InterPro" id="IPR050483">
    <property type="entry name" value="CoA-transferase_III_domain"/>
</dbReference>
<dbReference type="GO" id="GO:0008410">
    <property type="term" value="F:CoA-transferase activity"/>
    <property type="evidence" value="ECO:0007669"/>
    <property type="project" value="TreeGrafter"/>
</dbReference>
<keyword evidence="3" id="KW-1185">Reference proteome</keyword>
<dbReference type="InterPro" id="IPR044855">
    <property type="entry name" value="CoA-Trfase_III_dom3_sf"/>
</dbReference>